<dbReference type="AlphaFoldDB" id="A0AAD9JK14"/>
<dbReference type="EMBL" id="JAODUP010000281">
    <property type="protein sequence ID" value="KAK2153905.1"/>
    <property type="molecule type" value="Genomic_DNA"/>
</dbReference>
<feature type="chain" id="PRO_5042031038" description="Apple domain-containing protein" evidence="1">
    <location>
        <begin position="23"/>
        <end position="113"/>
    </location>
</feature>
<comment type="caution">
    <text evidence="2">The sequence shown here is derived from an EMBL/GenBank/DDBJ whole genome shotgun (WGS) entry which is preliminary data.</text>
</comment>
<keyword evidence="1" id="KW-0732">Signal</keyword>
<protein>
    <recommendedName>
        <fullName evidence="4">Apple domain-containing protein</fullName>
    </recommendedName>
</protein>
<sequence>MNIARYLIFIFLLVSSFKFATNQCTFWTFSNVKATTESVNDSVIVQDYRNDCEFLCYKNQLQCVAANIVVRDDGTYRCELILPNSTTNRRLVLSPNSGGKHISRISKNNIWWR</sequence>
<feature type="signal peptide" evidence="1">
    <location>
        <begin position="1"/>
        <end position="22"/>
    </location>
</feature>
<reference evidence="2" key="1">
    <citation type="journal article" date="2023" name="Mol. Biol. Evol.">
        <title>Third-Generation Sequencing Reveals the Adaptive Role of the Epigenome in Three Deep-Sea Polychaetes.</title>
        <authorList>
            <person name="Perez M."/>
            <person name="Aroh O."/>
            <person name="Sun Y."/>
            <person name="Lan Y."/>
            <person name="Juniper S.K."/>
            <person name="Young C.R."/>
            <person name="Angers B."/>
            <person name="Qian P.Y."/>
        </authorList>
    </citation>
    <scope>NUCLEOTIDE SEQUENCE</scope>
    <source>
        <strain evidence="2">P08H-3</strain>
    </source>
</reference>
<accession>A0AAD9JK14</accession>
<evidence type="ECO:0000256" key="1">
    <source>
        <dbReference type="SAM" id="SignalP"/>
    </source>
</evidence>
<evidence type="ECO:0000313" key="3">
    <source>
        <dbReference type="Proteomes" id="UP001208570"/>
    </source>
</evidence>
<proteinExistence type="predicted"/>
<evidence type="ECO:0008006" key="4">
    <source>
        <dbReference type="Google" id="ProtNLM"/>
    </source>
</evidence>
<name>A0AAD9JK14_9ANNE</name>
<organism evidence="2 3">
    <name type="scientific">Paralvinella palmiformis</name>
    <dbReference type="NCBI Taxonomy" id="53620"/>
    <lineage>
        <taxon>Eukaryota</taxon>
        <taxon>Metazoa</taxon>
        <taxon>Spiralia</taxon>
        <taxon>Lophotrochozoa</taxon>
        <taxon>Annelida</taxon>
        <taxon>Polychaeta</taxon>
        <taxon>Sedentaria</taxon>
        <taxon>Canalipalpata</taxon>
        <taxon>Terebellida</taxon>
        <taxon>Terebelliformia</taxon>
        <taxon>Alvinellidae</taxon>
        <taxon>Paralvinella</taxon>
    </lineage>
</organism>
<evidence type="ECO:0000313" key="2">
    <source>
        <dbReference type="EMBL" id="KAK2153905.1"/>
    </source>
</evidence>
<keyword evidence="3" id="KW-1185">Reference proteome</keyword>
<gene>
    <name evidence="2" type="ORF">LSH36_281g00005</name>
</gene>
<dbReference type="Proteomes" id="UP001208570">
    <property type="component" value="Unassembled WGS sequence"/>
</dbReference>